<evidence type="ECO:0000256" key="1">
    <source>
        <dbReference type="SAM" id="Coils"/>
    </source>
</evidence>
<evidence type="ECO:0000256" key="2">
    <source>
        <dbReference type="SAM" id="MobiDB-lite"/>
    </source>
</evidence>
<feature type="region of interest" description="Disordered" evidence="2">
    <location>
        <begin position="456"/>
        <end position="505"/>
    </location>
</feature>
<feature type="compositionally biased region" description="Polar residues" evidence="2">
    <location>
        <begin position="869"/>
        <end position="883"/>
    </location>
</feature>
<dbReference type="EMBL" id="HBIP01028383">
    <property type="protein sequence ID" value="CAE0502107.1"/>
    <property type="molecule type" value="Transcribed_RNA"/>
</dbReference>
<name>A0A7S3VST0_DUNTE</name>
<evidence type="ECO:0000313" key="3">
    <source>
        <dbReference type="EMBL" id="CAE0502107.1"/>
    </source>
</evidence>
<proteinExistence type="predicted"/>
<feature type="region of interest" description="Disordered" evidence="2">
    <location>
        <begin position="849"/>
        <end position="883"/>
    </location>
</feature>
<feature type="compositionally biased region" description="Polar residues" evidence="2">
    <location>
        <begin position="485"/>
        <end position="505"/>
    </location>
</feature>
<accession>A0A7S3VST0</accession>
<feature type="region of interest" description="Disordered" evidence="2">
    <location>
        <begin position="896"/>
        <end position="917"/>
    </location>
</feature>
<gene>
    <name evidence="3" type="ORF">DTER00134_LOCUS17180</name>
</gene>
<sequence>MHICHAHLPCNLTQAAAEAAIRHAKEQEAQARQAQEALQQQLQAQAQQQQHQHAVHMQEQYMRQLEELQRSAAQQTMALQQQVAAQSTQLAALAEQRQKAEAELRKRRVHDQGDKLRAALEHSLQQRIISKWRAVTLAQKEAEARAQEQLARCRIDKVARGMASPAFRRAPHTPVASPDTGQTAAGKRRRQDGTPYSPSTLSAAPPISSGPSTPAPVPSHLPLPSIILPELRAALFHASTSAAATAADSANGANLVAPLPGANGSSVRTAAWRGGLKAGPVPRISHAHGVSGAAPHHFSHQQLQQQEQVQLLARQTPMFWKLVVSTGVSDNISSSASSSGTAQGGILGSELARPSPPISSLQVAAASWLQAKLACGRSGAPFHPPFGKLLTLLNVPLDPDGALRNSPFAVPSHATLCVEDLDPRAVAADPPPFPRYSSSSMAATAGIMLLVSGPSPPSHFTTPSFSPSPTQATQHHPDIHRGHQQQHSSIQAGSPAPDSSANSLHHTANGVYASQPVHGEGGLPHSRQEVALSMGVQAELAGSWEDLKRLLAGLAPGVQVPLTVLALTDAAGVPAVLGHLEATAGRWPSELTARIARCIVLPLLPQHLAEAGLIQGLRHLAANPPGPLLAASCCSGAWGSGPYASQRDGPQALAEAGGGGVVGKMWGAPQRAGIETLVRDLLEACLLQQEQGQGVESSTQDAVHAFNDGLAALAHGVHSTATCPAASWGLPAPETSPSSQTAAPLCWHPSSVTAAVQDLLSAQVPPHSLPPSPMGPPSAASLLHAHFAQWASLRTGPSHCLLLPQFLASATPPPSLPHTVPSTTSQGRWSSSFLARSPGGFVRAASTLAPTARQPSAQASGNLHPPHYSQLQQQAEWPSTVSPTLAQQRQQKEYVPPFSHASPPPHAPSAPVVTLGSTYPSLSGGDVVQDTQQLSRRTLGSDVVKSRAQQILLQLGHLVPDPKSPM</sequence>
<dbReference type="AlphaFoldDB" id="A0A7S3VST0"/>
<feature type="compositionally biased region" description="Low complexity" evidence="2">
    <location>
        <begin position="458"/>
        <end position="470"/>
    </location>
</feature>
<feature type="region of interest" description="Disordered" evidence="2">
    <location>
        <begin position="165"/>
        <end position="218"/>
    </location>
</feature>
<keyword evidence="1" id="KW-0175">Coiled coil</keyword>
<protein>
    <submittedName>
        <fullName evidence="3">Uncharacterized protein</fullName>
    </submittedName>
</protein>
<reference evidence="3" key="1">
    <citation type="submission" date="2021-01" db="EMBL/GenBank/DDBJ databases">
        <authorList>
            <person name="Corre E."/>
            <person name="Pelletier E."/>
            <person name="Niang G."/>
            <person name="Scheremetjew M."/>
            <person name="Finn R."/>
            <person name="Kale V."/>
            <person name="Holt S."/>
            <person name="Cochrane G."/>
            <person name="Meng A."/>
            <person name="Brown T."/>
            <person name="Cohen L."/>
        </authorList>
    </citation>
    <scope>NUCLEOTIDE SEQUENCE</scope>
    <source>
        <strain evidence="3">CCMP1320</strain>
    </source>
</reference>
<organism evidence="3">
    <name type="scientific">Dunaliella tertiolecta</name>
    <name type="common">Green alga</name>
    <dbReference type="NCBI Taxonomy" id="3047"/>
    <lineage>
        <taxon>Eukaryota</taxon>
        <taxon>Viridiplantae</taxon>
        <taxon>Chlorophyta</taxon>
        <taxon>core chlorophytes</taxon>
        <taxon>Chlorophyceae</taxon>
        <taxon>CS clade</taxon>
        <taxon>Chlamydomonadales</taxon>
        <taxon>Dunaliellaceae</taxon>
        <taxon>Dunaliella</taxon>
    </lineage>
</organism>
<feature type="coiled-coil region" evidence="1">
    <location>
        <begin position="17"/>
        <end position="103"/>
    </location>
</feature>